<comment type="caution">
    <text evidence="2">The sequence shown here is derived from an EMBL/GenBank/DDBJ whole genome shotgun (WGS) entry which is preliminary data.</text>
</comment>
<evidence type="ECO:0000313" key="2">
    <source>
        <dbReference type="EMBL" id="KAK8385280.1"/>
    </source>
</evidence>
<evidence type="ECO:0000313" key="3">
    <source>
        <dbReference type="Proteomes" id="UP001487740"/>
    </source>
</evidence>
<evidence type="ECO:0000256" key="1">
    <source>
        <dbReference type="SAM" id="MobiDB-lite"/>
    </source>
</evidence>
<sequence length="104" mass="11663">MLMEEEEEEEEKEEEEEGHTVPYHSRAERGAAGHARSPQQTSIGSQTRHNAAVGVSVGSVGGRLYRAKLLLVPKSSTSADRTLWYLFIRESDQSRQDHHRGSIC</sequence>
<dbReference type="EMBL" id="JARAKH010000033">
    <property type="protein sequence ID" value="KAK8385280.1"/>
    <property type="molecule type" value="Genomic_DNA"/>
</dbReference>
<feature type="compositionally biased region" description="Polar residues" evidence="1">
    <location>
        <begin position="37"/>
        <end position="49"/>
    </location>
</feature>
<gene>
    <name evidence="2" type="ORF">O3P69_012248</name>
</gene>
<dbReference type="Proteomes" id="UP001487740">
    <property type="component" value="Unassembled WGS sequence"/>
</dbReference>
<dbReference type="AlphaFoldDB" id="A0AAW0TCK9"/>
<feature type="compositionally biased region" description="Acidic residues" evidence="1">
    <location>
        <begin position="1"/>
        <end position="17"/>
    </location>
</feature>
<accession>A0AAW0TCK9</accession>
<protein>
    <submittedName>
        <fullName evidence="2">Uncharacterized protein</fullName>
    </submittedName>
</protein>
<name>A0AAW0TCK9_SCYPA</name>
<proteinExistence type="predicted"/>
<feature type="region of interest" description="Disordered" evidence="1">
    <location>
        <begin position="1"/>
        <end position="51"/>
    </location>
</feature>
<reference evidence="2 3" key="1">
    <citation type="submission" date="2023-03" db="EMBL/GenBank/DDBJ databases">
        <title>High-quality genome of Scylla paramamosain provides insights in environmental adaptation.</title>
        <authorList>
            <person name="Zhang L."/>
        </authorList>
    </citation>
    <scope>NUCLEOTIDE SEQUENCE [LARGE SCALE GENOMIC DNA]</scope>
    <source>
        <strain evidence="2">LZ_2023a</strain>
        <tissue evidence="2">Muscle</tissue>
    </source>
</reference>
<organism evidence="2 3">
    <name type="scientific">Scylla paramamosain</name>
    <name type="common">Mud crab</name>
    <dbReference type="NCBI Taxonomy" id="85552"/>
    <lineage>
        <taxon>Eukaryota</taxon>
        <taxon>Metazoa</taxon>
        <taxon>Ecdysozoa</taxon>
        <taxon>Arthropoda</taxon>
        <taxon>Crustacea</taxon>
        <taxon>Multicrustacea</taxon>
        <taxon>Malacostraca</taxon>
        <taxon>Eumalacostraca</taxon>
        <taxon>Eucarida</taxon>
        <taxon>Decapoda</taxon>
        <taxon>Pleocyemata</taxon>
        <taxon>Brachyura</taxon>
        <taxon>Eubrachyura</taxon>
        <taxon>Portunoidea</taxon>
        <taxon>Portunidae</taxon>
        <taxon>Portuninae</taxon>
        <taxon>Scylla</taxon>
    </lineage>
</organism>
<keyword evidence="3" id="KW-1185">Reference proteome</keyword>